<gene>
    <name evidence="2" type="ORF">ACFFMS_30110</name>
</gene>
<organism evidence="2 3">
    <name type="scientific">Ectobacillus funiculus</name>
    <dbReference type="NCBI Taxonomy" id="137993"/>
    <lineage>
        <taxon>Bacteria</taxon>
        <taxon>Bacillati</taxon>
        <taxon>Bacillota</taxon>
        <taxon>Bacilli</taxon>
        <taxon>Bacillales</taxon>
        <taxon>Bacillaceae</taxon>
        <taxon>Ectobacillus</taxon>
    </lineage>
</organism>
<keyword evidence="3" id="KW-1185">Reference proteome</keyword>
<dbReference type="EMBL" id="JBHMAF010000197">
    <property type="protein sequence ID" value="MFB9762485.1"/>
    <property type="molecule type" value="Genomic_DNA"/>
</dbReference>
<evidence type="ECO:0000313" key="3">
    <source>
        <dbReference type="Proteomes" id="UP001589609"/>
    </source>
</evidence>
<feature type="region of interest" description="Disordered" evidence="1">
    <location>
        <begin position="1"/>
        <end position="24"/>
    </location>
</feature>
<proteinExistence type="predicted"/>
<dbReference type="RefSeq" id="WP_379952389.1">
    <property type="nucleotide sequence ID" value="NZ_JBHMAF010000197.1"/>
</dbReference>
<feature type="compositionally biased region" description="Basic and acidic residues" evidence="1">
    <location>
        <begin position="7"/>
        <end position="23"/>
    </location>
</feature>
<protein>
    <submittedName>
        <fullName evidence="2">Uncharacterized protein</fullName>
    </submittedName>
</protein>
<reference evidence="2 3" key="1">
    <citation type="submission" date="2024-09" db="EMBL/GenBank/DDBJ databases">
        <authorList>
            <person name="Sun Q."/>
            <person name="Mori K."/>
        </authorList>
    </citation>
    <scope>NUCLEOTIDE SEQUENCE [LARGE SCALE GENOMIC DNA]</scope>
    <source>
        <strain evidence="2 3">JCM 11201</strain>
    </source>
</reference>
<evidence type="ECO:0000256" key="1">
    <source>
        <dbReference type="SAM" id="MobiDB-lite"/>
    </source>
</evidence>
<evidence type="ECO:0000313" key="2">
    <source>
        <dbReference type="EMBL" id="MFB9762485.1"/>
    </source>
</evidence>
<dbReference type="Proteomes" id="UP001589609">
    <property type="component" value="Unassembled WGS sequence"/>
</dbReference>
<sequence>MLNMPPRNDRNKKETPLTEEQKRQKLARRMLIERDQFYSNYNPHYQRTPRHILLGGNCGNLRGKGR</sequence>
<accession>A0ABV5WQ86</accession>
<comment type="caution">
    <text evidence="2">The sequence shown here is derived from an EMBL/GenBank/DDBJ whole genome shotgun (WGS) entry which is preliminary data.</text>
</comment>
<name>A0ABV5WQ86_9BACI</name>